<dbReference type="InterPro" id="IPR035992">
    <property type="entry name" value="Ricin_B-like_lectins"/>
</dbReference>
<evidence type="ECO:0000313" key="3">
    <source>
        <dbReference type="EMBL" id="PRX21292.1"/>
    </source>
</evidence>
<comment type="caution">
    <text evidence="3">The sequence shown here is derived from an EMBL/GenBank/DDBJ whole genome shotgun (WGS) entry which is preliminary data.</text>
</comment>
<dbReference type="InterPro" id="IPR000772">
    <property type="entry name" value="Ricin_B_lectin"/>
</dbReference>
<organism evidence="3 4">
    <name type="scientific">Actinoplanes italicus</name>
    <dbReference type="NCBI Taxonomy" id="113567"/>
    <lineage>
        <taxon>Bacteria</taxon>
        <taxon>Bacillati</taxon>
        <taxon>Actinomycetota</taxon>
        <taxon>Actinomycetes</taxon>
        <taxon>Micromonosporales</taxon>
        <taxon>Micromonosporaceae</taxon>
        <taxon>Actinoplanes</taxon>
    </lineage>
</organism>
<evidence type="ECO:0000259" key="2">
    <source>
        <dbReference type="SMART" id="SM00458"/>
    </source>
</evidence>
<dbReference type="Proteomes" id="UP000239415">
    <property type="component" value="Unassembled WGS sequence"/>
</dbReference>
<keyword evidence="3" id="KW-0430">Lectin</keyword>
<reference evidence="3 4" key="1">
    <citation type="submission" date="2018-03" db="EMBL/GenBank/DDBJ databases">
        <title>Genomic Encyclopedia of Archaeal and Bacterial Type Strains, Phase II (KMG-II): from individual species to whole genera.</title>
        <authorList>
            <person name="Goeker M."/>
        </authorList>
    </citation>
    <scope>NUCLEOTIDE SEQUENCE [LARGE SCALE GENOMIC DNA]</scope>
    <source>
        <strain evidence="3 4">DSM 43146</strain>
    </source>
</reference>
<gene>
    <name evidence="3" type="ORF">CLV67_10666</name>
</gene>
<keyword evidence="1" id="KW-0812">Transmembrane</keyword>
<feature type="domain" description="Ricin B lectin" evidence="2">
    <location>
        <begin position="342"/>
        <end position="511"/>
    </location>
</feature>
<dbReference type="SMART" id="SM00458">
    <property type="entry name" value="RICIN"/>
    <property type="match status" value="2"/>
</dbReference>
<dbReference type="RefSeq" id="WP_106319265.1">
    <property type="nucleotide sequence ID" value="NZ_BOMO01000001.1"/>
</dbReference>
<evidence type="ECO:0000313" key="4">
    <source>
        <dbReference type="Proteomes" id="UP000239415"/>
    </source>
</evidence>
<keyword evidence="1" id="KW-0472">Membrane</keyword>
<proteinExistence type="predicted"/>
<dbReference type="PROSITE" id="PS50231">
    <property type="entry name" value="RICIN_B_LECTIN"/>
    <property type="match status" value="2"/>
</dbReference>
<dbReference type="SUPFAM" id="SSF50370">
    <property type="entry name" value="Ricin B-like lectins"/>
    <property type="match status" value="2"/>
</dbReference>
<dbReference type="OrthoDB" id="4816288at2"/>
<accession>A0A2T0KDB8</accession>
<sequence>MRRWRRGDDGSLPIAVLITLVGVSLSGLLTNMVVNAIANSNLNSRRVLALHAAQAGLDVGLGQVRGAVRINGSTGEEEGARAALPCTPLSGTVGAGNASSYTVAVSYYRTDPQGKDANWLTDNAISCVTVNGPQYVPAYARFTSVGKAVAGGRTATRTLSGTYVLHTTNANIYGGLIHAYRTSGSVKDHCIDAGSGDPEPDTEVTMQLCSAGAVAQTWAYTDTLQIVLVASQKPSRPRGLCLDAGTTHTAGNIVKLQPCQGTRPSLYRQQWSFNDSAQLVGSELTAGTGWDWSCFYRVTDAAANSKLALIVGSSYCNTGSVNARRWSPDAAVGAGKAGSAEGRAVGQLVNYNQFGRCLDVTEQKVGFGYLIAWPCKQNPNPANVTWNQRYALPALDPALAGDRANHASGTISTTYSGTPYCLTSPSATGLGQYVQTRTCTGNANQKWTVYGETDKYATSYQIVDGTGKYCLQPRDPKDPAGADLYHPDTDRISKIYVAECSGSTLQKWNADQNVIAALALKDVKETD</sequence>
<protein>
    <submittedName>
        <fullName evidence="3">Ricin-type beta-trefoil lectin protein</fullName>
    </submittedName>
</protein>
<evidence type="ECO:0000256" key="1">
    <source>
        <dbReference type="SAM" id="Phobius"/>
    </source>
</evidence>
<dbReference type="GO" id="GO:0030246">
    <property type="term" value="F:carbohydrate binding"/>
    <property type="evidence" value="ECO:0007669"/>
    <property type="project" value="UniProtKB-KW"/>
</dbReference>
<name>A0A2T0KDB8_9ACTN</name>
<feature type="domain" description="Ricin B lectin" evidence="2">
    <location>
        <begin position="177"/>
        <end position="329"/>
    </location>
</feature>
<keyword evidence="4" id="KW-1185">Reference proteome</keyword>
<dbReference type="Gene3D" id="2.80.10.50">
    <property type="match status" value="2"/>
</dbReference>
<keyword evidence="1" id="KW-1133">Transmembrane helix</keyword>
<dbReference type="Pfam" id="PF00652">
    <property type="entry name" value="Ricin_B_lectin"/>
    <property type="match status" value="1"/>
</dbReference>
<dbReference type="AlphaFoldDB" id="A0A2T0KDB8"/>
<feature type="transmembrane region" description="Helical" evidence="1">
    <location>
        <begin position="12"/>
        <end position="34"/>
    </location>
</feature>
<dbReference type="CDD" id="cd00161">
    <property type="entry name" value="beta-trefoil_Ricin-like"/>
    <property type="match status" value="1"/>
</dbReference>
<dbReference type="EMBL" id="PVMZ01000006">
    <property type="protein sequence ID" value="PRX21292.1"/>
    <property type="molecule type" value="Genomic_DNA"/>
</dbReference>